<dbReference type="EMBL" id="SNRY01002841">
    <property type="protein sequence ID" value="KAA6323281.1"/>
    <property type="molecule type" value="Genomic_DNA"/>
</dbReference>
<dbReference type="InterPro" id="IPR019500">
    <property type="entry name" value="Pep_S46"/>
</dbReference>
<accession>A0A5J4QQG9</accession>
<reference evidence="6" key="1">
    <citation type="submission" date="2019-03" db="EMBL/GenBank/DDBJ databases">
        <title>Single cell metagenomics reveals metabolic interactions within the superorganism composed of flagellate Streblomastix strix and complex community of Bacteroidetes bacteria on its surface.</title>
        <authorList>
            <person name="Treitli S.C."/>
            <person name="Kolisko M."/>
            <person name="Husnik F."/>
            <person name="Keeling P."/>
            <person name="Hampl V."/>
        </authorList>
    </citation>
    <scope>NUCLEOTIDE SEQUENCE</scope>
    <source>
        <strain evidence="6">STM</strain>
    </source>
</reference>
<protein>
    <submittedName>
        <fullName evidence="6">Dipeptidyl-peptidase 7</fullName>
        <ecNumber evidence="6">3.4.14.-</ecNumber>
    </submittedName>
</protein>
<keyword evidence="2" id="KW-0031">Aminopeptidase</keyword>
<dbReference type="InterPro" id="IPR043504">
    <property type="entry name" value="Peptidase_S1_PA_chymotrypsin"/>
</dbReference>
<dbReference type="AlphaFoldDB" id="A0A5J4QQG9"/>
<evidence type="ECO:0000256" key="3">
    <source>
        <dbReference type="ARBA" id="ARBA00022670"/>
    </source>
</evidence>
<dbReference type="Gene3D" id="2.40.10.10">
    <property type="entry name" value="Trypsin-like serine proteases"/>
    <property type="match status" value="1"/>
</dbReference>
<dbReference type="Pfam" id="PF10459">
    <property type="entry name" value="Peptidase_S46"/>
    <property type="match status" value="1"/>
</dbReference>
<sequence length="677" mass="77251">MEKFKVTISSILLFLFICMSLHADEGMWMLGNLNKQTRKAMKELGLQMSADKLYHSQKPSLKDAIVNFSGFCSGVVVSEEGLVFTNHHCGFNSIQQHSSLENDYIKNGFIAHNRSEELPNPELYVRFLLRTENVSPRVLKNVHPAMTERERTAVIDSVMYIIQHEVSETDSTLIGIVDAYYGGSEFWLSVYRDFNDVRLVFAPPSSVGKFGWDTDNWMWPRHTGDFCIFRIYADKNNQPADYSGNNVPYHPPYVVPISLKGYEEGSFCMTLGYPGSTERYLSSFGIEEMMNNRNQAIIDVRSVKQAIWKREMDRDTDIRIKYAAKYAESSNYWKNSIGMNNAIRELKVLEKRRTKEAELLHRIQNSDEALQNLHLLSSLDLNYKNRQAANKAMMYFGESFAGGPELVQFALEILNLNLKAEEKYVSATIKKILRKYSDFDSDMDKEVFTAILKEYRSKVDSIFLPDVYHTIDHDHGGDERTFVDSLYAHTDIITPNGLKLFLSPDTVYNIFDDPAVSVGIDLIVKYMELGQMVSEYSTNIERDERKLNAVIRRLYANRNFYPDANSTMRLSFGTVKGYSPYEGTKYNYYTTAKEILEKTKTYNNNPDFALEPELVTLLATPNGYGNYVDSDGEMKVCFISNNDITGGNSGSAIFNDKGALIGLAFDGNWEAMHSDIT</sequence>
<dbReference type="InterPro" id="IPR009003">
    <property type="entry name" value="Peptidase_S1_PA"/>
</dbReference>
<dbReference type="PANTHER" id="PTHR38469">
    <property type="entry name" value="PERIPLASMIC PEPTIDASE SUBFAMILY S1B"/>
    <property type="match status" value="1"/>
</dbReference>
<dbReference type="GO" id="GO:0070009">
    <property type="term" value="F:serine-type aminopeptidase activity"/>
    <property type="evidence" value="ECO:0007669"/>
    <property type="project" value="InterPro"/>
</dbReference>
<dbReference type="PANTHER" id="PTHR38469:SF1">
    <property type="entry name" value="PERIPLASMIC PEPTIDASE SUBFAMILY S1B"/>
    <property type="match status" value="1"/>
</dbReference>
<keyword evidence="5 6" id="KW-0378">Hydrolase</keyword>
<feature type="non-terminal residue" evidence="6">
    <location>
        <position position="677"/>
    </location>
</feature>
<evidence type="ECO:0000313" key="6">
    <source>
        <dbReference type="EMBL" id="KAA6323281.1"/>
    </source>
</evidence>
<evidence type="ECO:0000256" key="5">
    <source>
        <dbReference type="ARBA" id="ARBA00022801"/>
    </source>
</evidence>
<keyword evidence="4" id="KW-0732">Signal</keyword>
<dbReference type="SUPFAM" id="SSF50494">
    <property type="entry name" value="Trypsin-like serine proteases"/>
    <property type="match status" value="1"/>
</dbReference>
<comment type="caution">
    <text evidence="6">The sequence shown here is derived from an EMBL/GenBank/DDBJ whole genome shotgun (WGS) entry which is preliminary data.</text>
</comment>
<evidence type="ECO:0000256" key="2">
    <source>
        <dbReference type="ARBA" id="ARBA00022438"/>
    </source>
</evidence>
<proteinExistence type="inferred from homology"/>
<comment type="similarity">
    <text evidence="1">Belongs to the peptidase S46 family.</text>
</comment>
<organism evidence="6">
    <name type="scientific">termite gut metagenome</name>
    <dbReference type="NCBI Taxonomy" id="433724"/>
    <lineage>
        <taxon>unclassified sequences</taxon>
        <taxon>metagenomes</taxon>
        <taxon>organismal metagenomes</taxon>
    </lineage>
</organism>
<dbReference type="EC" id="3.4.14.-" evidence="6"/>
<dbReference type="GO" id="GO:0008239">
    <property type="term" value="F:dipeptidyl-peptidase activity"/>
    <property type="evidence" value="ECO:0007669"/>
    <property type="project" value="InterPro"/>
</dbReference>
<evidence type="ECO:0000256" key="1">
    <source>
        <dbReference type="ARBA" id="ARBA00010491"/>
    </source>
</evidence>
<evidence type="ECO:0000256" key="4">
    <source>
        <dbReference type="ARBA" id="ARBA00022729"/>
    </source>
</evidence>
<dbReference type="GO" id="GO:0006508">
    <property type="term" value="P:proteolysis"/>
    <property type="evidence" value="ECO:0007669"/>
    <property type="project" value="UniProtKB-KW"/>
</dbReference>
<name>A0A5J4QQG9_9ZZZZ</name>
<keyword evidence="3" id="KW-0645">Protease</keyword>
<gene>
    <name evidence="6" type="ORF">EZS27_027265</name>
</gene>